<accession>A0A1H4A3Q5</accession>
<dbReference type="RefSeq" id="WP_170831223.1">
    <property type="nucleotide sequence ID" value="NZ_FNQY01000013.1"/>
</dbReference>
<keyword evidence="3" id="KW-1185">Reference proteome</keyword>
<dbReference type="PANTHER" id="PTHR48079:SF6">
    <property type="entry name" value="NAD(P)-BINDING DOMAIN-CONTAINING PROTEIN-RELATED"/>
    <property type="match status" value="1"/>
</dbReference>
<feature type="domain" description="NAD-dependent epimerase/dehydratase" evidence="1">
    <location>
        <begin position="9"/>
        <end position="224"/>
    </location>
</feature>
<dbReference type="GO" id="GO:0004029">
    <property type="term" value="F:aldehyde dehydrogenase (NAD+) activity"/>
    <property type="evidence" value="ECO:0007669"/>
    <property type="project" value="TreeGrafter"/>
</dbReference>
<name>A0A1H4A3Q5_9BACT</name>
<dbReference type="InterPro" id="IPR036291">
    <property type="entry name" value="NAD(P)-bd_dom_sf"/>
</dbReference>
<gene>
    <name evidence="2" type="ORF">SAMN05192529_11323</name>
</gene>
<evidence type="ECO:0000313" key="2">
    <source>
        <dbReference type="EMBL" id="SEA30261.1"/>
    </source>
</evidence>
<dbReference type="STRING" id="551991.SAMN05192529_11323"/>
<dbReference type="Gene3D" id="3.40.50.720">
    <property type="entry name" value="NAD(P)-binding Rossmann-like Domain"/>
    <property type="match status" value="1"/>
</dbReference>
<sequence length="329" mass="36294">MNLNPKETILITGATGLVGSEIINQLDCSRYHIIGMARNIPENAPKGIKWVSCDILDVVALEEALKGVTQVYHCAGFVSFDPKLKDQVLKINIEGTANLVNCCIKNGVKKLLHVSSVAAIGEAKGAKRTIDEKVEWHEKGASDYGKSKYLGEIEVWRGLCEGLDAVIINPSIIIGAGDWNRGSTAMFKSVYDRFPWYTEGIHGFVDVKDVAQAAVLLMNSPISGERFIVNGANISYKMLFDLMAAGFNVPEPKKKVTPLMAEFVWRLKYLKSKLTGKSSILNKSTARTALIICEYDSSKLKNALPEFHYTSIENTISRTCKALQKKYGL</sequence>
<proteinExistence type="predicted"/>
<dbReference type="Proteomes" id="UP000199041">
    <property type="component" value="Unassembled WGS sequence"/>
</dbReference>
<evidence type="ECO:0000259" key="1">
    <source>
        <dbReference type="Pfam" id="PF01370"/>
    </source>
</evidence>
<dbReference type="AlphaFoldDB" id="A0A1H4A3Q5"/>
<dbReference type="SUPFAM" id="SSF51735">
    <property type="entry name" value="NAD(P)-binding Rossmann-fold domains"/>
    <property type="match status" value="1"/>
</dbReference>
<evidence type="ECO:0000313" key="3">
    <source>
        <dbReference type="Proteomes" id="UP000199041"/>
    </source>
</evidence>
<protein>
    <submittedName>
        <fullName evidence="2">Nucleoside-diphosphate-sugar epimerase</fullName>
    </submittedName>
</protein>
<dbReference type="Pfam" id="PF01370">
    <property type="entry name" value="Epimerase"/>
    <property type="match status" value="1"/>
</dbReference>
<dbReference type="EMBL" id="FNQY01000013">
    <property type="protein sequence ID" value="SEA30261.1"/>
    <property type="molecule type" value="Genomic_DNA"/>
</dbReference>
<dbReference type="GO" id="GO:0005737">
    <property type="term" value="C:cytoplasm"/>
    <property type="evidence" value="ECO:0007669"/>
    <property type="project" value="TreeGrafter"/>
</dbReference>
<organism evidence="2 3">
    <name type="scientific">Arachidicoccus rhizosphaerae</name>
    <dbReference type="NCBI Taxonomy" id="551991"/>
    <lineage>
        <taxon>Bacteria</taxon>
        <taxon>Pseudomonadati</taxon>
        <taxon>Bacteroidota</taxon>
        <taxon>Chitinophagia</taxon>
        <taxon>Chitinophagales</taxon>
        <taxon>Chitinophagaceae</taxon>
        <taxon>Arachidicoccus</taxon>
    </lineage>
</organism>
<dbReference type="InterPro" id="IPR051783">
    <property type="entry name" value="NAD(P)-dependent_oxidoreduct"/>
</dbReference>
<dbReference type="PANTHER" id="PTHR48079">
    <property type="entry name" value="PROTEIN YEEZ"/>
    <property type="match status" value="1"/>
</dbReference>
<dbReference type="InterPro" id="IPR001509">
    <property type="entry name" value="Epimerase_deHydtase"/>
</dbReference>
<reference evidence="2 3" key="1">
    <citation type="submission" date="2016-10" db="EMBL/GenBank/DDBJ databases">
        <authorList>
            <person name="de Groot N.N."/>
        </authorList>
    </citation>
    <scope>NUCLEOTIDE SEQUENCE [LARGE SCALE GENOMIC DNA]</scope>
    <source>
        <strain evidence="2 3">Vu-144</strain>
    </source>
</reference>